<dbReference type="InterPro" id="IPR002347">
    <property type="entry name" value="SDR_fam"/>
</dbReference>
<evidence type="ECO:0000313" key="6">
    <source>
        <dbReference type="Proteomes" id="UP001166784"/>
    </source>
</evidence>
<evidence type="ECO:0000256" key="1">
    <source>
        <dbReference type="ARBA" id="ARBA00006484"/>
    </source>
</evidence>
<name>A0ABS9T221_9ACTN</name>
<dbReference type="InterPro" id="IPR057326">
    <property type="entry name" value="KR_dom"/>
</dbReference>
<sequence>MSRVVIVSGGGTGIGRAVARRFAQDGDRVLLVGRRDGVLSEAAKALAAEEGATGEIRTLAADLSDPAEAQRVRDEVDARYGRVDVLVNNAGGNVEIGAPDDVPSGLAGVAWHWTGNFNCNVLTCVLLTEALRDLLQQPDRRVVLISSIAAYRGSGSGSYAASKAALHPYAYDLAGQLGGHGATVNVVAPGYIEDTEFFGGRMPDERRKMLVAQTDNGRAGTPADIADTVHWLSSPGAGHVTGQVVQVNGGAQHGA</sequence>
<protein>
    <submittedName>
        <fullName evidence="5">SDR family oxidoreductase</fullName>
    </submittedName>
</protein>
<dbReference type="PRINTS" id="PR00080">
    <property type="entry name" value="SDRFAMILY"/>
</dbReference>
<gene>
    <name evidence="5" type="ORF">MMA15_19965</name>
</gene>
<comment type="caution">
    <text evidence="5">The sequence shown here is derived from an EMBL/GenBank/DDBJ whole genome shotgun (WGS) entry which is preliminary data.</text>
</comment>
<dbReference type="InterPro" id="IPR020904">
    <property type="entry name" value="Sc_DH/Rdtase_CS"/>
</dbReference>
<dbReference type="Proteomes" id="UP001166784">
    <property type="component" value="Unassembled WGS sequence"/>
</dbReference>
<dbReference type="CDD" id="cd05233">
    <property type="entry name" value="SDR_c"/>
    <property type="match status" value="1"/>
</dbReference>
<keyword evidence="3" id="KW-0560">Oxidoreductase</keyword>
<dbReference type="InterPro" id="IPR036291">
    <property type="entry name" value="NAD(P)-bd_dom_sf"/>
</dbReference>
<comment type="similarity">
    <text evidence="1">Belongs to the short-chain dehydrogenases/reductases (SDR) family.</text>
</comment>
<accession>A0ABS9T221</accession>
<evidence type="ECO:0000256" key="2">
    <source>
        <dbReference type="ARBA" id="ARBA00022857"/>
    </source>
</evidence>
<dbReference type="SUPFAM" id="SSF51735">
    <property type="entry name" value="NAD(P)-binding Rossmann-fold domains"/>
    <property type="match status" value="1"/>
</dbReference>
<dbReference type="SMART" id="SM00822">
    <property type="entry name" value="PKS_KR"/>
    <property type="match status" value="1"/>
</dbReference>
<evidence type="ECO:0000259" key="4">
    <source>
        <dbReference type="SMART" id="SM00822"/>
    </source>
</evidence>
<dbReference type="PANTHER" id="PTHR43618">
    <property type="entry name" value="7-ALPHA-HYDROXYSTEROID DEHYDROGENASE"/>
    <property type="match status" value="1"/>
</dbReference>
<evidence type="ECO:0000256" key="3">
    <source>
        <dbReference type="ARBA" id="ARBA00023002"/>
    </source>
</evidence>
<dbReference type="Pfam" id="PF13561">
    <property type="entry name" value="adh_short_C2"/>
    <property type="match status" value="1"/>
</dbReference>
<dbReference type="PANTHER" id="PTHR43618:SF8">
    <property type="entry name" value="7ALPHA-HYDROXYSTEROID DEHYDROGENASE"/>
    <property type="match status" value="1"/>
</dbReference>
<evidence type="ECO:0000313" key="5">
    <source>
        <dbReference type="EMBL" id="MCH6162581.1"/>
    </source>
</evidence>
<proteinExistence type="inferred from homology"/>
<organism evidence="5 6">
    <name type="scientific">Streptomyces marispadix</name>
    <dbReference type="NCBI Taxonomy" id="2922868"/>
    <lineage>
        <taxon>Bacteria</taxon>
        <taxon>Bacillati</taxon>
        <taxon>Actinomycetota</taxon>
        <taxon>Actinomycetes</taxon>
        <taxon>Kitasatosporales</taxon>
        <taxon>Streptomycetaceae</taxon>
        <taxon>Streptomyces</taxon>
    </lineage>
</organism>
<reference evidence="5" key="1">
    <citation type="submission" date="2022-03" db="EMBL/GenBank/DDBJ databases">
        <authorList>
            <person name="Santos J.D.N."/>
            <person name="Kallscheuer N."/>
            <person name="Jogler C."/>
            <person name="Lage O.M."/>
        </authorList>
    </citation>
    <scope>NUCLEOTIDE SEQUENCE</scope>
    <source>
        <strain evidence="5">M600PL45_2</strain>
    </source>
</reference>
<dbReference type="RefSeq" id="WP_241061508.1">
    <property type="nucleotide sequence ID" value="NZ_JAKWJU010000002.1"/>
</dbReference>
<dbReference type="Gene3D" id="3.40.50.720">
    <property type="entry name" value="NAD(P)-binding Rossmann-like Domain"/>
    <property type="match status" value="1"/>
</dbReference>
<feature type="domain" description="Ketoreductase" evidence="4">
    <location>
        <begin position="3"/>
        <end position="195"/>
    </location>
</feature>
<dbReference type="EMBL" id="JAKWJU010000002">
    <property type="protein sequence ID" value="MCH6162581.1"/>
    <property type="molecule type" value="Genomic_DNA"/>
</dbReference>
<keyword evidence="2" id="KW-0521">NADP</keyword>
<keyword evidence="6" id="KW-1185">Reference proteome</keyword>
<dbReference type="PROSITE" id="PS00061">
    <property type="entry name" value="ADH_SHORT"/>
    <property type="match status" value="1"/>
</dbReference>
<reference evidence="5" key="2">
    <citation type="journal article" date="2023" name="Int. J. Syst. Evol. Microbiol.">
        <title>Streptomyces marispadix sp. nov., isolated from marine beach sediment of the Northern Coast of Portugal.</title>
        <authorList>
            <person name="dos Santos J.D.N."/>
            <person name="Vitorino I.R."/>
            <person name="Kallscheuer N."/>
            <person name="Srivastava A."/>
            <person name="Krautwurst S."/>
            <person name="Marz M."/>
            <person name="Jogler C."/>
            <person name="Lobo Da Cunha A."/>
            <person name="Catita J."/>
            <person name="Goncalves H."/>
            <person name="Gonzalez I."/>
            <person name="Reyes F."/>
            <person name="Lage O.M."/>
        </authorList>
    </citation>
    <scope>NUCLEOTIDE SEQUENCE</scope>
    <source>
        <strain evidence="5">M600PL45_2</strain>
    </source>
</reference>
<dbReference type="InterPro" id="IPR052178">
    <property type="entry name" value="Sec_Metab_Biosynth_SDR"/>
</dbReference>
<dbReference type="PRINTS" id="PR00081">
    <property type="entry name" value="GDHRDH"/>
</dbReference>